<dbReference type="EMBL" id="ADMC01000034">
    <property type="protein sequence ID" value="EHP45186.1"/>
    <property type="molecule type" value="Genomic_DNA"/>
</dbReference>
<organism evidence="2 3">
    <name type="scientific">Odoribacter laneus YIT 12061</name>
    <dbReference type="NCBI Taxonomy" id="742817"/>
    <lineage>
        <taxon>Bacteria</taxon>
        <taxon>Pseudomonadati</taxon>
        <taxon>Bacteroidota</taxon>
        <taxon>Bacteroidia</taxon>
        <taxon>Bacteroidales</taxon>
        <taxon>Odoribacteraceae</taxon>
        <taxon>Odoribacter</taxon>
    </lineage>
</organism>
<dbReference type="PATRIC" id="fig|742817.3.peg.3241"/>
<proteinExistence type="predicted"/>
<name>H1DL95_9BACT</name>
<keyword evidence="1" id="KW-0732">Signal</keyword>
<reference evidence="2 3" key="1">
    <citation type="submission" date="2012-01" db="EMBL/GenBank/DDBJ databases">
        <title>The Genome Sequence of Odoribacter laneus YIT 12061.</title>
        <authorList>
            <consortium name="The Broad Institute Genome Sequencing Platform"/>
            <person name="Earl A."/>
            <person name="Ward D."/>
            <person name="Feldgarden M."/>
            <person name="Gevers D."/>
            <person name="Morotomi M."/>
            <person name="Young S.K."/>
            <person name="Zeng Q."/>
            <person name="Gargeya S."/>
            <person name="Fitzgerald M."/>
            <person name="Haas B."/>
            <person name="Abouelleil A."/>
            <person name="Alvarado L."/>
            <person name="Arachchi H.M."/>
            <person name="Berlin A."/>
            <person name="Chapman S.B."/>
            <person name="Gearin G."/>
            <person name="Goldberg J."/>
            <person name="Griggs A."/>
            <person name="Gujja S."/>
            <person name="Hansen M."/>
            <person name="Heiman D."/>
            <person name="Howarth C."/>
            <person name="Larimer J."/>
            <person name="Lui A."/>
            <person name="MacDonald P.J.P."/>
            <person name="McCowen C."/>
            <person name="Montmayeur A."/>
            <person name="Murphy C."/>
            <person name="Neiman D."/>
            <person name="Pearson M."/>
            <person name="Priest M."/>
            <person name="Roberts A."/>
            <person name="Saif S."/>
            <person name="Shea T."/>
            <person name="Sisk P."/>
            <person name="Stolte C."/>
            <person name="Sykes S."/>
            <person name="Wortman J."/>
            <person name="Nusbaum C."/>
            <person name="Birren B."/>
        </authorList>
    </citation>
    <scope>NUCLEOTIDE SEQUENCE [LARGE SCALE GENOMIC DNA]</scope>
    <source>
        <strain evidence="2 3">YIT 12061</strain>
    </source>
</reference>
<dbReference type="Proteomes" id="UP000004892">
    <property type="component" value="Unassembled WGS sequence"/>
</dbReference>
<dbReference type="GeneID" id="98070547"/>
<gene>
    <name evidence="2" type="ORF">HMPREF9449_03031</name>
</gene>
<dbReference type="AlphaFoldDB" id="H1DL95"/>
<sequence>MQNIKSLFLLLLSCFFGGCTSSAIFEDYRNIPQEKWAINSDIQFEVEIPQNGDYDFILCIRHTTDYEMANLWCFLTVADSTRTIRKDSVNIMVAEADGKWKGKGNLLKTLEYPLPGPYALNTGKYFISVKQGMRTPTLKGIKNVGLIVRPGTSVPTTIE</sequence>
<dbReference type="PROSITE" id="PS51257">
    <property type="entry name" value="PROKAR_LIPOPROTEIN"/>
    <property type="match status" value="1"/>
</dbReference>
<dbReference type="Pfam" id="PF14109">
    <property type="entry name" value="GldH_lipo"/>
    <property type="match status" value="1"/>
</dbReference>
<dbReference type="eggNOG" id="ENOG50313I2">
    <property type="taxonomic scope" value="Bacteria"/>
</dbReference>
<accession>H1DL95</accession>
<keyword evidence="3" id="KW-1185">Reference proteome</keyword>
<feature type="chain" id="PRO_5003550279" evidence="1">
    <location>
        <begin position="26"/>
        <end position="159"/>
    </location>
</feature>
<protein>
    <submittedName>
        <fullName evidence="2">Gliding motility-associated lipoprotein GldH</fullName>
    </submittedName>
</protein>
<comment type="caution">
    <text evidence="2">The sequence shown here is derived from an EMBL/GenBank/DDBJ whole genome shotgun (WGS) entry which is preliminary data.</text>
</comment>
<dbReference type="HOGENOM" id="CLU_109250_1_1_10"/>
<dbReference type="InterPro" id="IPR020018">
    <property type="entry name" value="Motility-assoc_lipoprot_GldH"/>
</dbReference>
<dbReference type="RefSeq" id="WP_009138173.1">
    <property type="nucleotide sequence ID" value="NZ_JH594598.1"/>
</dbReference>
<evidence type="ECO:0000313" key="2">
    <source>
        <dbReference type="EMBL" id="EHP45186.1"/>
    </source>
</evidence>
<keyword evidence="2" id="KW-0449">Lipoprotein</keyword>
<feature type="signal peptide" evidence="1">
    <location>
        <begin position="1"/>
        <end position="25"/>
    </location>
</feature>
<evidence type="ECO:0000256" key="1">
    <source>
        <dbReference type="SAM" id="SignalP"/>
    </source>
</evidence>
<dbReference type="STRING" id="742817.HMPREF9449_03031"/>
<evidence type="ECO:0000313" key="3">
    <source>
        <dbReference type="Proteomes" id="UP000004892"/>
    </source>
</evidence>
<dbReference type="NCBIfam" id="TIGR03511">
    <property type="entry name" value="GldH_lipo"/>
    <property type="match status" value="1"/>
</dbReference>